<dbReference type="Gene3D" id="1.10.10.60">
    <property type="entry name" value="Homeodomain-like"/>
    <property type="match status" value="1"/>
</dbReference>
<dbReference type="AlphaFoldDB" id="A0A934N111"/>
<dbReference type="PROSITE" id="PS01124">
    <property type="entry name" value="HTH_ARAC_FAMILY_2"/>
    <property type="match status" value="1"/>
</dbReference>
<comment type="caution">
    <text evidence="6">The sequence shown here is derived from an EMBL/GenBank/DDBJ whole genome shotgun (WGS) entry which is preliminary data.</text>
</comment>
<organism evidence="6 7">
    <name type="scientific">Marinomonas transparens</name>
    <dbReference type="NCBI Taxonomy" id="2795388"/>
    <lineage>
        <taxon>Bacteria</taxon>
        <taxon>Pseudomonadati</taxon>
        <taxon>Pseudomonadota</taxon>
        <taxon>Gammaproteobacteria</taxon>
        <taxon>Oceanospirillales</taxon>
        <taxon>Oceanospirillaceae</taxon>
        <taxon>Marinomonas</taxon>
    </lineage>
</organism>
<dbReference type="InterPro" id="IPR018060">
    <property type="entry name" value="HTH_AraC"/>
</dbReference>
<evidence type="ECO:0000256" key="3">
    <source>
        <dbReference type="ARBA" id="ARBA00023125"/>
    </source>
</evidence>
<dbReference type="Gene3D" id="2.60.120.10">
    <property type="entry name" value="Jelly Rolls"/>
    <property type="match status" value="1"/>
</dbReference>
<keyword evidence="3" id="KW-0238">DNA-binding</keyword>
<dbReference type="Pfam" id="PF12833">
    <property type="entry name" value="HTH_18"/>
    <property type="match status" value="1"/>
</dbReference>
<dbReference type="SMART" id="SM00342">
    <property type="entry name" value="HTH_ARAC"/>
    <property type="match status" value="1"/>
</dbReference>
<keyword evidence="7" id="KW-1185">Reference proteome</keyword>
<keyword evidence="1" id="KW-0678">Repressor</keyword>
<name>A0A934N111_9GAMM</name>
<dbReference type="Proteomes" id="UP000628710">
    <property type="component" value="Unassembled WGS sequence"/>
</dbReference>
<evidence type="ECO:0000256" key="1">
    <source>
        <dbReference type="ARBA" id="ARBA00022491"/>
    </source>
</evidence>
<dbReference type="EMBL" id="JAEMNX010000020">
    <property type="protein sequence ID" value="MBJ7539080.1"/>
    <property type="molecule type" value="Genomic_DNA"/>
</dbReference>
<dbReference type="PANTHER" id="PTHR11019">
    <property type="entry name" value="HTH-TYPE TRANSCRIPTIONAL REGULATOR NIMR"/>
    <property type="match status" value="1"/>
</dbReference>
<proteinExistence type="predicted"/>
<dbReference type="PRINTS" id="PR00032">
    <property type="entry name" value="HTHARAC"/>
</dbReference>
<dbReference type="InterPro" id="IPR009057">
    <property type="entry name" value="Homeodomain-like_sf"/>
</dbReference>
<sequence>MTINELIKKYPSRQVLSNTYDLPAHFSEELHQHPWHQILFPISGLLQSEIAGKNVIVPHNGLIFIPANTLHKSVSVTRTQFLAVFLNPKGAVDYGHSFKSCLVSAFLKELIVLLIDQGLDNQAEQMTTNMLSVLRDQITIAERYEIPLLIPKDRRLLAIFKELNQQPDLPLTLAEWAVKVGASQRTLSRLCAKEFNQSFSMWRQNIRLVLSLQCLESKQSIQDIALELGYQSDSAYIHAFKGLFNQTPSQYRKRYLLG</sequence>
<evidence type="ECO:0000313" key="6">
    <source>
        <dbReference type="EMBL" id="MBJ7539080.1"/>
    </source>
</evidence>
<dbReference type="GO" id="GO:0003700">
    <property type="term" value="F:DNA-binding transcription factor activity"/>
    <property type="evidence" value="ECO:0007669"/>
    <property type="project" value="InterPro"/>
</dbReference>
<dbReference type="InterPro" id="IPR011051">
    <property type="entry name" value="RmlC_Cupin_sf"/>
</dbReference>
<evidence type="ECO:0000256" key="2">
    <source>
        <dbReference type="ARBA" id="ARBA00023015"/>
    </source>
</evidence>
<gene>
    <name evidence="6" type="ORF">I8J31_15490</name>
</gene>
<evidence type="ECO:0000256" key="4">
    <source>
        <dbReference type="ARBA" id="ARBA00023163"/>
    </source>
</evidence>
<dbReference type="InterPro" id="IPR020449">
    <property type="entry name" value="Tscrpt_reg_AraC-type_HTH"/>
</dbReference>
<keyword evidence="4" id="KW-0804">Transcription</keyword>
<dbReference type="FunFam" id="1.10.10.60:FF:000132">
    <property type="entry name" value="AraC family transcriptional regulator"/>
    <property type="match status" value="1"/>
</dbReference>
<protein>
    <submittedName>
        <fullName evidence="6">Helix-turn-helix domain-containing protein</fullName>
    </submittedName>
</protein>
<dbReference type="SUPFAM" id="SSF46689">
    <property type="entry name" value="Homeodomain-like"/>
    <property type="match status" value="1"/>
</dbReference>
<dbReference type="SUPFAM" id="SSF51182">
    <property type="entry name" value="RmlC-like cupins"/>
    <property type="match status" value="1"/>
</dbReference>
<keyword evidence="2" id="KW-0805">Transcription regulation</keyword>
<reference evidence="6" key="1">
    <citation type="submission" date="2020-12" db="EMBL/GenBank/DDBJ databases">
        <title>Marinomonas arctica sp. nov., a psychrotolerant bacterium isolated from the Arctic.</title>
        <authorList>
            <person name="Zhang Y."/>
        </authorList>
    </citation>
    <scope>NUCLEOTIDE SEQUENCE</scope>
    <source>
        <strain evidence="6">C1424</strain>
    </source>
</reference>
<dbReference type="PANTHER" id="PTHR11019:SF199">
    <property type="entry name" value="HTH-TYPE TRANSCRIPTIONAL REGULATOR NIMR"/>
    <property type="match status" value="1"/>
</dbReference>
<dbReference type="GO" id="GO:0043565">
    <property type="term" value="F:sequence-specific DNA binding"/>
    <property type="evidence" value="ECO:0007669"/>
    <property type="project" value="InterPro"/>
</dbReference>
<dbReference type="InterPro" id="IPR014710">
    <property type="entry name" value="RmlC-like_jellyroll"/>
</dbReference>
<feature type="domain" description="HTH araC/xylS-type" evidence="5">
    <location>
        <begin position="154"/>
        <end position="254"/>
    </location>
</feature>
<dbReference type="RefSeq" id="WP_199469481.1">
    <property type="nucleotide sequence ID" value="NZ_JAEMNX010000020.1"/>
</dbReference>
<accession>A0A934N111</accession>
<evidence type="ECO:0000313" key="7">
    <source>
        <dbReference type="Proteomes" id="UP000628710"/>
    </source>
</evidence>
<evidence type="ECO:0000259" key="5">
    <source>
        <dbReference type="PROSITE" id="PS01124"/>
    </source>
</evidence>